<dbReference type="SMART" id="SM00448">
    <property type="entry name" value="REC"/>
    <property type="match status" value="1"/>
</dbReference>
<feature type="modified residue" description="4-aspartylphosphate" evidence="6">
    <location>
        <position position="53"/>
    </location>
</feature>
<evidence type="ECO:0000259" key="9">
    <source>
        <dbReference type="PROSITE" id="PS51755"/>
    </source>
</evidence>
<dbReference type="GO" id="GO:0000976">
    <property type="term" value="F:transcription cis-regulatory region binding"/>
    <property type="evidence" value="ECO:0007669"/>
    <property type="project" value="TreeGrafter"/>
</dbReference>
<dbReference type="PROSITE" id="PS51755">
    <property type="entry name" value="OMPR_PHOB"/>
    <property type="match status" value="1"/>
</dbReference>
<accession>Q01T12</accession>
<feature type="DNA-binding region" description="OmpR/PhoB-type" evidence="7">
    <location>
        <begin position="129"/>
        <end position="228"/>
    </location>
</feature>
<dbReference type="GO" id="GO:0005829">
    <property type="term" value="C:cytosol"/>
    <property type="evidence" value="ECO:0007669"/>
    <property type="project" value="TreeGrafter"/>
</dbReference>
<evidence type="ECO:0000313" key="10">
    <source>
        <dbReference type="EMBL" id="ABJ87208.1"/>
    </source>
</evidence>
<dbReference type="InterPro" id="IPR016032">
    <property type="entry name" value="Sig_transdc_resp-reg_C-effctor"/>
</dbReference>
<feature type="domain" description="Response regulatory" evidence="8">
    <location>
        <begin position="4"/>
        <end position="120"/>
    </location>
</feature>
<organism evidence="10">
    <name type="scientific">Solibacter usitatus (strain Ellin6076)</name>
    <dbReference type="NCBI Taxonomy" id="234267"/>
    <lineage>
        <taxon>Bacteria</taxon>
        <taxon>Pseudomonadati</taxon>
        <taxon>Acidobacteriota</taxon>
        <taxon>Terriglobia</taxon>
        <taxon>Bryobacterales</taxon>
        <taxon>Solibacteraceae</taxon>
        <taxon>Candidatus Solibacter</taxon>
    </lineage>
</organism>
<evidence type="ECO:0000256" key="5">
    <source>
        <dbReference type="ARBA" id="ARBA00024735"/>
    </source>
</evidence>
<reference evidence="10" key="1">
    <citation type="submission" date="2006-10" db="EMBL/GenBank/DDBJ databases">
        <title>Complete sequence of Solibacter usitatus Ellin6076.</title>
        <authorList>
            <consortium name="US DOE Joint Genome Institute"/>
            <person name="Copeland A."/>
            <person name="Lucas S."/>
            <person name="Lapidus A."/>
            <person name="Barry K."/>
            <person name="Detter J.C."/>
            <person name="Glavina del Rio T."/>
            <person name="Hammon N."/>
            <person name="Israni S."/>
            <person name="Dalin E."/>
            <person name="Tice H."/>
            <person name="Pitluck S."/>
            <person name="Thompson L.S."/>
            <person name="Brettin T."/>
            <person name="Bruce D."/>
            <person name="Han C."/>
            <person name="Tapia R."/>
            <person name="Gilna P."/>
            <person name="Schmutz J."/>
            <person name="Larimer F."/>
            <person name="Land M."/>
            <person name="Hauser L."/>
            <person name="Kyrpides N."/>
            <person name="Mikhailova N."/>
            <person name="Janssen P.H."/>
            <person name="Kuske C.R."/>
            <person name="Richardson P."/>
        </authorList>
    </citation>
    <scope>NUCLEOTIDE SEQUENCE</scope>
    <source>
        <strain evidence="10">Ellin6076</strain>
    </source>
</reference>
<name>Q01T12_SOLUE</name>
<dbReference type="PANTHER" id="PTHR48111:SF40">
    <property type="entry name" value="PHOSPHATE REGULON TRANSCRIPTIONAL REGULATORY PROTEIN PHOB"/>
    <property type="match status" value="1"/>
</dbReference>
<evidence type="ECO:0000256" key="3">
    <source>
        <dbReference type="ARBA" id="ARBA00023012"/>
    </source>
</evidence>
<dbReference type="OrthoDB" id="9790442at2"/>
<dbReference type="AlphaFoldDB" id="Q01T12"/>
<dbReference type="Gene3D" id="1.10.10.10">
    <property type="entry name" value="Winged helix-like DNA-binding domain superfamily/Winged helix DNA-binding domain"/>
    <property type="match status" value="1"/>
</dbReference>
<dbReference type="PROSITE" id="PS50110">
    <property type="entry name" value="RESPONSE_REGULATORY"/>
    <property type="match status" value="1"/>
</dbReference>
<dbReference type="Pfam" id="PF00072">
    <property type="entry name" value="Response_reg"/>
    <property type="match status" value="1"/>
</dbReference>
<dbReference type="InterPro" id="IPR036388">
    <property type="entry name" value="WH-like_DNA-bd_sf"/>
</dbReference>
<keyword evidence="2 6" id="KW-0597">Phosphoprotein</keyword>
<keyword evidence="4 7" id="KW-0238">DNA-binding</keyword>
<evidence type="ECO:0000256" key="1">
    <source>
        <dbReference type="ARBA" id="ARBA00013332"/>
    </source>
</evidence>
<dbReference type="InterPro" id="IPR001867">
    <property type="entry name" value="OmpR/PhoB-type_DNA-bd"/>
</dbReference>
<dbReference type="Gene3D" id="3.40.50.2300">
    <property type="match status" value="1"/>
</dbReference>
<proteinExistence type="predicted"/>
<protein>
    <recommendedName>
        <fullName evidence="1">Phosphate regulon transcriptional regulatory protein PhoB</fullName>
    </recommendedName>
</protein>
<gene>
    <name evidence="10" type="ordered locus">Acid_6282</name>
</gene>
<dbReference type="InterPro" id="IPR011006">
    <property type="entry name" value="CheY-like_superfamily"/>
</dbReference>
<dbReference type="FunFam" id="1.10.10.10:FF:000018">
    <property type="entry name" value="DNA-binding response regulator ResD"/>
    <property type="match status" value="1"/>
</dbReference>
<evidence type="ECO:0000256" key="7">
    <source>
        <dbReference type="PROSITE-ProRule" id="PRU01091"/>
    </source>
</evidence>
<dbReference type="GO" id="GO:0006355">
    <property type="term" value="P:regulation of DNA-templated transcription"/>
    <property type="evidence" value="ECO:0007669"/>
    <property type="project" value="InterPro"/>
</dbReference>
<dbReference type="InParanoid" id="Q01T12"/>
<dbReference type="SUPFAM" id="SSF52172">
    <property type="entry name" value="CheY-like"/>
    <property type="match status" value="1"/>
</dbReference>
<dbReference type="GO" id="GO:0032993">
    <property type="term" value="C:protein-DNA complex"/>
    <property type="evidence" value="ECO:0007669"/>
    <property type="project" value="TreeGrafter"/>
</dbReference>
<dbReference type="FunCoup" id="Q01T12">
    <property type="interactions" value="406"/>
</dbReference>
<dbReference type="Gene3D" id="6.10.250.690">
    <property type="match status" value="1"/>
</dbReference>
<dbReference type="SMART" id="SM00862">
    <property type="entry name" value="Trans_reg_C"/>
    <property type="match status" value="1"/>
</dbReference>
<dbReference type="GO" id="GO:0000156">
    <property type="term" value="F:phosphorelay response regulator activity"/>
    <property type="evidence" value="ECO:0007669"/>
    <property type="project" value="TreeGrafter"/>
</dbReference>
<dbReference type="SUPFAM" id="SSF46894">
    <property type="entry name" value="C-terminal effector domain of the bipartite response regulators"/>
    <property type="match status" value="1"/>
</dbReference>
<dbReference type="CDD" id="cd00383">
    <property type="entry name" value="trans_reg_C"/>
    <property type="match status" value="1"/>
</dbReference>
<evidence type="ECO:0000259" key="8">
    <source>
        <dbReference type="PROSITE" id="PS50110"/>
    </source>
</evidence>
<dbReference type="InterPro" id="IPR039420">
    <property type="entry name" value="WalR-like"/>
</dbReference>
<feature type="domain" description="OmpR/PhoB-type" evidence="9">
    <location>
        <begin position="129"/>
        <end position="228"/>
    </location>
</feature>
<dbReference type="InterPro" id="IPR001789">
    <property type="entry name" value="Sig_transdc_resp-reg_receiver"/>
</dbReference>
<dbReference type="PANTHER" id="PTHR48111">
    <property type="entry name" value="REGULATOR OF RPOS"/>
    <property type="match status" value="1"/>
</dbReference>
<dbReference type="STRING" id="234267.Acid_6282"/>
<dbReference type="EMBL" id="CP000473">
    <property type="protein sequence ID" value="ABJ87208.1"/>
    <property type="molecule type" value="Genomic_DNA"/>
</dbReference>
<evidence type="ECO:0000256" key="4">
    <source>
        <dbReference type="ARBA" id="ARBA00023125"/>
    </source>
</evidence>
<sequence precursor="true">MPKKIAIVEDEAELASLIEYNLTRHGYETQILGGGTGTMRALEQAKPDLILLDVMLPDADGFELCRQIRHSSALSRTPVLFLTARSDEVDRVLGLEIGGDDYMTKPFSPRELIARVKAHLRREEMDAEPGAVGIGPFRLDRTARRVYLNGREISLTSTEFNLLEYFLTHPGRAYSRDQLLEAVWGEQRYVTPRTVDVHVRRLREQIEEQPDAPRYLTTVRGFGYRFEEGT</sequence>
<dbReference type="eggNOG" id="COG0745">
    <property type="taxonomic scope" value="Bacteria"/>
</dbReference>
<evidence type="ECO:0000256" key="6">
    <source>
        <dbReference type="PROSITE-ProRule" id="PRU00169"/>
    </source>
</evidence>
<dbReference type="Pfam" id="PF00486">
    <property type="entry name" value="Trans_reg_C"/>
    <property type="match status" value="1"/>
</dbReference>
<evidence type="ECO:0000256" key="2">
    <source>
        <dbReference type="ARBA" id="ARBA00022553"/>
    </source>
</evidence>
<comment type="function">
    <text evidence="5">This protein is a positive regulator for the phosphate regulon. Transcription of this operon is positively regulated by PhoB and PhoR when phosphate is limited.</text>
</comment>
<dbReference type="HOGENOM" id="CLU_000445_30_4_0"/>
<dbReference type="KEGG" id="sus:Acid_6282"/>
<keyword evidence="3" id="KW-0902">Two-component regulatory system</keyword>